<evidence type="ECO:0000313" key="3">
    <source>
        <dbReference type="Proteomes" id="UP000023152"/>
    </source>
</evidence>
<feature type="region of interest" description="Disordered" evidence="1">
    <location>
        <begin position="1"/>
        <end position="218"/>
    </location>
</feature>
<comment type="caution">
    <text evidence="2">The sequence shown here is derived from an EMBL/GenBank/DDBJ whole genome shotgun (WGS) entry which is preliminary data.</text>
</comment>
<feature type="compositionally biased region" description="Basic and acidic residues" evidence="1">
    <location>
        <begin position="100"/>
        <end position="113"/>
    </location>
</feature>
<name>X6MHW6_RETFI</name>
<feature type="compositionally biased region" description="Polar residues" evidence="1">
    <location>
        <begin position="134"/>
        <end position="143"/>
    </location>
</feature>
<organism evidence="2 3">
    <name type="scientific">Reticulomyxa filosa</name>
    <dbReference type="NCBI Taxonomy" id="46433"/>
    <lineage>
        <taxon>Eukaryota</taxon>
        <taxon>Sar</taxon>
        <taxon>Rhizaria</taxon>
        <taxon>Retaria</taxon>
        <taxon>Foraminifera</taxon>
        <taxon>Monothalamids</taxon>
        <taxon>Reticulomyxidae</taxon>
        <taxon>Reticulomyxa</taxon>
    </lineage>
</organism>
<feature type="compositionally biased region" description="Basic and acidic residues" evidence="1">
    <location>
        <begin position="21"/>
        <end position="35"/>
    </location>
</feature>
<keyword evidence="3" id="KW-1185">Reference proteome</keyword>
<protein>
    <submittedName>
        <fullName evidence="2">Uncharacterized protein</fullName>
    </submittedName>
</protein>
<gene>
    <name evidence="2" type="ORF">RFI_23926</name>
</gene>
<reference evidence="2 3" key="1">
    <citation type="journal article" date="2013" name="Curr. Biol.">
        <title>The Genome of the Foraminiferan Reticulomyxa filosa.</title>
        <authorList>
            <person name="Glockner G."/>
            <person name="Hulsmann N."/>
            <person name="Schleicher M."/>
            <person name="Noegel A.A."/>
            <person name="Eichinger L."/>
            <person name="Gallinger C."/>
            <person name="Pawlowski J."/>
            <person name="Sierra R."/>
            <person name="Euteneuer U."/>
            <person name="Pillet L."/>
            <person name="Moustafa A."/>
            <person name="Platzer M."/>
            <person name="Groth M."/>
            <person name="Szafranski K."/>
            <person name="Schliwa M."/>
        </authorList>
    </citation>
    <scope>NUCLEOTIDE SEQUENCE [LARGE SCALE GENOMIC DNA]</scope>
</reference>
<dbReference type="Proteomes" id="UP000023152">
    <property type="component" value="Unassembled WGS sequence"/>
</dbReference>
<feature type="compositionally biased region" description="Acidic residues" evidence="1">
    <location>
        <begin position="81"/>
        <end position="90"/>
    </location>
</feature>
<feature type="compositionally biased region" description="Basic and acidic residues" evidence="1">
    <location>
        <begin position="121"/>
        <end position="132"/>
    </location>
</feature>
<feature type="compositionally biased region" description="Polar residues" evidence="1">
    <location>
        <begin position="45"/>
        <end position="75"/>
    </location>
</feature>
<dbReference type="AlphaFoldDB" id="X6MHW6"/>
<proteinExistence type="predicted"/>
<evidence type="ECO:0000313" key="2">
    <source>
        <dbReference type="EMBL" id="ETO13449.1"/>
    </source>
</evidence>
<evidence type="ECO:0000256" key="1">
    <source>
        <dbReference type="SAM" id="MobiDB-lite"/>
    </source>
</evidence>
<feature type="compositionally biased region" description="Basic and acidic residues" evidence="1">
    <location>
        <begin position="152"/>
        <end position="164"/>
    </location>
</feature>
<feature type="compositionally biased region" description="Low complexity" evidence="1">
    <location>
        <begin position="175"/>
        <end position="198"/>
    </location>
</feature>
<sequence>MANVNNQKDHLQPRTSQSHTIESKDVMATEYDDSRSGLGARATPQLESNTQTEESPMPISVSSDPTNVISSNSAGDHTWADSEEDMDVESDSQWYYPPGHESRRLSAKQEKQQQRRAKLRGIKEEHEEEHYESTMISNNVSSTRTRHVSKRNFFEELDPSHNEKEEDPSPIDNEQQQQQQQQQHSEITTNHNTNTNANDNKENDDVSIASVPHRHRHRYPLQLDKIAVSSSSPTRHEPDVRVAFDNDATPSNTADEDLELLMERKEKLAKLRKRCQKVQRRLSSE</sequence>
<dbReference type="EMBL" id="ASPP01020595">
    <property type="protein sequence ID" value="ETO13449.1"/>
    <property type="molecule type" value="Genomic_DNA"/>
</dbReference>
<accession>X6MHW6</accession>
<feature type="non-terminal residue" evidence="2">
    <location>
        <position position="285"/>
    </location>
</feature>